<evidence type="ECO:0000256" key="4">
    <source>
        <dbReference type="ARBA" id="ARBA00023054"/>
    </source>
</evidence>
<evidence type="ECO:0000256" key="5">
    <source>
        <dbReference type="ARBA" id="ARBA00023089"/>
    </source>
</evidence>
<evidence type="ECO:0000313" key="7">
    <source>
        <dbReference type="EMBL" id="RWR73967.1"/>
    </source>
</evidence>
<keyword evidence="3" id="KW-0221">Differentiation</keyword>
<protein>
    <submittedName>
        <fullName evidence="7">Protein FLX-like protein 4 isoform X1</fullName>
    </submittedName>
</protein>
<dbReference type="PANTHER" id="PTHR33405">
    <property type="entry name" value="PROTEIN FLX-LIKE 2"/>
    <property type="match status" value="1"/>
</dbReference>
<accession>A0A443N619</accession>
<feature type="coiled-coil region" evidence="6">
    <location>
        <begin position="141"/>
        <end position="208"/>
    </location>
</feature>
<organism evidence="7 8">
    <name type="scientific">Cinnamomum micranthum f. kanehirae</name>
    <dbReference type="NCBI Taxonomy" id="337451"/>
    <lineage>
        <taxon>Eukaryota</taxon>
        <taxon>Viridiplantae</taxon>
        <taxon>Streptophyta</taxon>
        <taxon>Embryophyta</taxon>
        <taxon>Tracheophyta</taxon>
        <taxon>Spermatophyta</taxon>
        <taxon>Magnoliopsida</taxon>
        <taxon>Magnoliidae</taxon>
        <taxon>Laurales</taxon>
        <taxon>Lauraceae</taxon>
        <taxon>Cinnamomum</taxon>
    </lineage>
</organism>
<gene>
    <name evidence="7" type="ORF">CKAN_00227700</name>
</gene>
<dbReference type="STRING" id="337451.A0A443N619"/>
<keyword evidence="2" id="KW-0217">Developmental protein</keyword>
<dbReference type="GO" id="GO:0030154">
    <property type="term" value="P:cell differentiation"/>
    <property type="evidence" value="ECO:0007669"/>
    <property type="project" value="UniProtKB-KW"/>
</dbReference>
<evidence type="ECO:0000256" key="2">
    <source>
        <dbReference type="ARBA" id="ARBA00022473"/>
    </source>
</evidence>
<sequence length="298" mass="32175">MAGRGRIPSTFDGIVQSPGMLRHGSFPGLGLAGHHPFEPLPPPELLENKMAVQAAEIERLIRENQRLASTHVALREELVAIQQEMQRVQAHMGSIQTESDIQMRSLLEKSAKMKADIRAGGSLRKDLQQAHVEAQSLITARQELNTQIKQTTLKLQQAHADAKKVAFEYEKGSNIDQVERMHAMERNLISMAREVEKLRAEVLNAEKRARAPNSYGGAYGSPDAPYPPVGQGGGFVDAYGRPQVQMSRGTSLEGTKPYGSTSAVADAVIVAAAASGSASGGWGGTYDTVRGVPFPAQK</sequence>
<dbReference type="EMBL" id="QPKB01000001">
    <property type="protein sequence ID" value="RWR73967.1"/>
    <property type="molecule type" value="Genomic_DNA"/>
</dbReference>
<comment type="caution">
    <text evidence="7">The sequence shown here is derived from an EMBL/GenBank/DDBJ whole genome shotgun (WGS) entry which is preliminary data.</text>
</comment>
<evidence type="ECO:0000313" key="8">
    <source>
        <dbReference type="Proteomes" id="UP000283530"/>
    </source>
</evidence>
<comment type="similarity">
    <text evidence="1">Belongs to the FLX family.</text>
</comment>
<dbReference type="PANTHER" id="PTHR33405:SF18">
    <property type="entry name" value="PROTEIN FLX-LIKE 4"/>
    <property type="match status" value="1"/>
</dbReference>
<reference evidence="7 8" key="1">
    <citation type="journal article" date="2019" name="Nat. Plants">
        <title>Stout camphor tree genome fills gaps in understanding of flowering plant genome evolution.</title>
        <authorList>
            <person name="Chaw S.M."/>
            <person name="Liu Y.C."/>
            <person name="Wu Y.W."/>
            <person name="Wang H.Y."/>
            <person name="Lin C.I."/>
            <person name="Wu C.S."/>
            <person name="Ke H.M."/>
            <person name="Chang L.Y."/>
            <person name="Hsu C.Y."/>
            <person name="Yang H.T."/>
            <person name="Sudianto E."/>
            <person name="Hsu M.H."/>
            <person name="Wu K.P."/>
            <person name="Wang L.N."/>
            <person name="Leebens-Mack J.H."/>
            <person name="Tsai I.J."/>
        </authorList>
    </citation>
    <scope>NUCLEOTIDE SEQUENCE [LARGE SCALE GENOMIC DNA]</scope>
    <source>
        <strain evidence="8">cv. Chaw 1501</strain>
        <tissue evidence="7">Young leaves</tissue>
    </source>
</reference>
<proteinExistence type="inferred from homology"/>
<evidence type="ECO:0000256" key="6">
    <source>
        <dbReference type="SAM" id="Coils"/>
    </source>
</evidence>
<keyword evidence="8" id="KW-1185">Reference proteome</keyword>
<evidence type="ECO:0000256" key="3">
    <source>
        <dbReference type="ARBA" id="ARBA00022782"/>
    </source>
</evidence>
<dbReference type="Proteomes" id="UP000283530">
    <property type="component" value="Unassembled WGS sequence"/>
</dbReference>
<dbReference type="AlphaFoldDB" id="A0A443N619"/>
<feature type="coiled-coil region" evidence="6">
    <location>
        <begin position="57"/>
        <end position="91"/>
    </location>
</feature>
<dbReference type="InterPro" id="IPR040353">
    <property type="entry name" value="FLX/FLX-like"/>
</dbReference>
<evidence type="ECO:0000256" key="1">
    <source>
        <dbReference type="ARBA" id="ARBA00005405"/>
    </source>
</evidence>
<keyword evidence="5" id="KW-0287">Flowering</keyword>
<keyword evidence="4 6" id="KW-0175">Coiled coil</keyword>
<dbReference type="GO" id="GO:0009908">
    <property type="term" value="P:flower development"/>
    <property type="evidence" value="ECO:0007669"/>
    <property type="project" value="UniProtKB-KW"/>
</dbReference>
<dbReference type="OrthoDB" id="1899348at2759"/>
<name>A0A443N619_9MAGN</name>